<keyword evidence="2" id="KW-1185">Reference proteome</keyword>
<evidence type="ECO:0000313" key="1">
    <source>
        <dbReference type="EMBL" id="MBC3797560.1"/>
    </source>
</evidence>
<gene>
    <name evidence="1" type="ORF">GH807_10935</name>
</gene>
<dbReference type="EMBL" id="WJBB01000012">
    <property type="protein sequence ID" value="MBC3797560.1"/>
    <property type="molecule type" value="Genomic_DNA"/>
</dbReference>
<protein>
    <submittedName>
        <fullName evidence="1">Uncharacterized protein</fullName>
    </submittedName>
</protein>
<accession>A0ABR6WN32</accession>
<evidence type="ECO:0000313" key="2">
    <source>
        <dbReference type="Proteomes" id="UP000653358"/>
    </source>
</evidence>
<comment type="caution">
    <text evidence="1">The sequence shown here is derived from an EMBL/GenBank/DDBJ whole genome shotgun (WGS) entry which is preliminary data.</text>
</comment>
<dbReference type="Proteomes" id="UP000653358">
    <property type="component" value="Unassembled WGS sequence"/>
</dbReference>
<sequence>MKKPELFIRQSVASDNRLGADHHQGFVHTVTHVHLFLHFVFYFATVKLSEKIFAFRCEVLCFL</sequence>
<proteinExistence type="predicted"/>
<reference evidence="1 2" key="1">
    <citation type="journal article" date="2020" name="mSystems">
        <title>Defining Genomic and Predicted Metabolic Features of the Acetobacterium Genus.</title>
        <authorList>
            <person name="Ross D.E."/>
            <person name="Marshall C.W."/>
            <person name="Gulliver D."/>
            <person name="May H.D."/>
            <person name="Norman R.S."/>
        </authorList>
    </citation>
    <scope>NUCLEOTIDE SEQUENCE [LARGE SCALE GENOMIC DNA]</scope>
    <source>
        <strain evidence="1 2">DSM 9173</strain>
    </source>
</reference>
<name>A0ABR6WN32_9FIRM</name>
<dbReference type="RefSeq" id="WP_148604031.1">
    <property type="nucleotide sequence ID" value="NZ_RXYB01000012.1"/>
</dbReference>
<organism evidence="1 2">
    <name type="scientific">Acetobacterium tundrae</name>
    <dbReference type="NCBI Taxonomy" id="132932"/>
    <lineage>
        <taxon>Bacteria</taxon>
        <taxon>Bacillati</taxon>
        <taxon>Bacillota</taxon>
        <taxon>Clostridia</taxon>
        <taxon>Eubacteriales</taxon>
        <taxon>Eubacteriaceae</taxon>
        <taxon>Acetobacterium</taxon>
    </lineage>
</organism>